<dbReference type="RefSeq" id="WP_273739187.1">
    <property type="nucleotide sequence ID" value="NZ_JAQIVI010000221.1"/>
</dbReference>
<evidence type="ECO:0008006" key="4">
    <source>
        <dbReference type="Google" id="ProtNLM"/>
    </source>
</evidence>
<name>A0ABD5SSW0_9EURY</name>
<dbReference type="EMBL" id="JBHSWV010000221">
    <property type="protein sequence ID" value="MFC6766210.1"/>
    <property type="molecule type" value="Genomic_DNA"/>
</dbReference>
<sequence>MTTTVSDLRLAAERLRKALAEYESFLSGWQDANEPLANDDHATPAEPDVTMQEVTQESGVAITNDVLERYHAASDAVTRYIQRARDQTDSDWSEVVAATEPVRKATLAVHTAGYGSHPETGERDYLLPAELCLARRLSMNAGSSPVTFADRIAQYGAVANRFGIDADVVYHPGSGHDVSPSVAFPEAEVTYVDVDVAAMDDLAAAGYAARLADATAYSVDGGADVIILRNAGLVEEAIVERNLRAGGWVLANDHLESAHHVAGMDRIELVGVVPDDWPGVTPRIETTDLDSPYNEREGKVAAQAGPTDRTGSPLDLHVFHERTHRGHARSNNKEPP</sequence>
<evidence type="ECO:0000313" key="2">
    <source>
        <dbReference type="EMBL" id="MFC6766210.1"/>
    </source>
</evidence>
<feature type="region of interest" description="Disordered" evidence="1">
    <location>
        <begin position="282"/>
        <end position="314"/>
    </location>
</feature>
<evidence type="ECO:0000313" key="3">
    <source>
        <dbReference type="Proteomes" id="UP001596383"/>
    </source>
</evidence>
<organism evidence="2 3">
    <name type="scientific">Natrinema soli</name>
    <dbReference type="NCBI Taxonomy" id="1930624"/>
    <lineage>
        <taxon>Archaea</taxon>
        <taxon>Methanobacteriati</taxon>
        <taxon>Methanobacteriota</taxon>
        <taxon>Stenosarchaea group</taxon>
        <taxon>Halobacteria</taxon>
        <taxon>Halobacteriales</taxon>
        <taxon>Natrialbaceae</taxon>
        <taxon>Natrinema</taxon>
    </lineage>
</organism>
<protein>
    <recommendedName>
        <fullName evidence="4">Class I SAM-dependent methyltransferase</fullName>
    </recommendedName>
</protein>
<keyword evidence="3" id="KW-1185">Reference proteome</keyword>
<gene>
    <name evidence="2" type="ORF">ACFQE6_14785</name>
</gene>
<accession>A0ABD5SSW0</accession>
<reference evidence="2 3" key="1">
    <citation type="journal article" date="2019" name="Int. J. Syst. Evol. Microbiol.">
        <title>The Global Catalogue of Microorganisms (GCM) 10K type strain sequencing project: providing services to taxonomists for standard genome sequencing and annotation.</title>
        <authorList>
            <consortium name="The Broad Institute Genomics Platform"/>
            <consortium name="The Broad Institute Genome Sequencing Center for Infectious Disease"/>
            <person name="Wu L."/>
            <person name="Ma J."/>
        </authorList>
    </citation>
    <scope>NUCLEOTIDE SEQUENCE [LARGE SCALE GENOMIC DNA]</scope>
    <source>
        <strain evidence="2 3">LMG 29247</strain>
    </source>
</reference>
<proteinExistence type="predicted"/>
<dbReference type="AlphaFoldDB" id="A0ABD5SSW0"/>
<comment type="caution">
    <text evidence="2">The sequence shown here is derived from an EMBL/GenBank/DDBJ whole genome shotgun (WGS) entry which is preliminary data.</text>
</comment>
<dbReference type="Proteomes" id="UP001596383">
    <property type="component" value="Unassembled WGS sequence"/>
</dbReference>
<evidence type="ECO:0000256" key="1">
    <source>
        <dbReference type="SAM" id="MobiDB-lite"/>
    </source>
</evidence>